<keyword evidence="2" id="KW-0964">Secreted</keyword>
<feature type="chain" id="PRO_5008131743" description="trypsin" evidence="14">
    <location>
        <begin position="23"/>
        <end position="261"/>
    </location>
</feature>
<evidence type="ECO:0000256" key="1">
    <source>
        <dbReference type="ARBA" id="ARBA00004613"/>
    </source>
</evidence>
<feature type="domain" description="Peptidase S1" evidence="15">
    <location>
        <begin position="35"/>
        <end position="255"/>
    </location>
</feature>
<protein>
    <recommendedName>
        <fullName evidence="12">trypsin</fullName>
        <ecNumber evidence="12">3.4.21.4</ecNumber>
    </recommendedName>
</protein>
<evidence type="ECO:0000259" key="15">
    <source>
        <dbReference type="PROSITE" id="PS50240"/>
    </source>
</evidence>
<dbReference type="EC" id="3.4.21.4" evidence="12"/>
<dbReference type="GO" id="GO:0006508">
    <property type="term" value="P:proteolysis"/>
    <property type="evidence" value="ECO:0007669"/>
    <property type="project" value="UniProtKB-KW"/>
</dbReference>
<evidence type="ECO:0000256" key="4">
    <source>
        <dbReference type="ARBA" id="ARBA00022729"/>
    </source>
</evidence>
<comment type="subcellular location">
    <subcellularLocation>
        <location evidence="1">Secreted</location>
    </subcellularLocation>
</comment>
<comment type="similarity">
    <text evidence="10">Belongs to the peptidase S1 family. CLIP subfamily.</text>
</comment>
<dbReference type="InterPro" id="IPR001254">
    <property type="entry name" value="Trypsin_dom"/>
</dbReference>
<dbReference type="Proteomes" id="UP000075885">
    <property type="component" value="Unassembled WGS sequence"/>
</dbReference>
<dbReference type="GO" id="GO:0004252">
    <property type="term" value="F:serine-type endopeptidase activity"/>
    <property type="evidence" value="ECO:0007669"/>
    <property type="project" value="UniProtKB-EC"/>
</dbReference>
<dbReference type="EnsemblMetazoa" id="AEPI009883-RA">
    <property type="protein sequence ID" value="AEPI009883-PA"/>
    <property type="gene ID" value="AEPI009883"/>
</dbReference>
<evidence type="ECO:0000256" key="14">
    <source>
        <dbReference type="SAM" id="SignalP"/>
    </source>
</evidence>
<dbReference type="InterPro" id="IPR043504">
    <property type="entry name" value="Peptidase_S1_PA_chymotrypsin"/>
</dbReference>
<accession>A0A182PSE8</accession>
<dbReference type="CDD" id="cd00190">
    <property type="entry name" value="Tryp_SPc"/>
    <property type="match status" value="1"/>
</dbReference>
<evidence type="ECO:0000256" key="5">
    <source>
        <dbReference type="ARBA" id="ARBA00022757"/>
    </source>
</evidence>
<reference evidence="16" key="2">
    <citation type="submission" date="2020-05" db="UniProtKB">
        <authorList>
            <consortium name="EnsemblMetazoa"/>
        </authorList>
    </citation>
    <scope>IDENTIFICATION</scope>
    <source>
        <strain evidence="16">Epiroticus2</strain>
    </source>
</reference>
<dbReference type="PANTHER" id="PTHR24276">
    <property type="entry name" value="POLYSERASE-RELATED"/>
    <property type="match status" value="1"/>
</dbReference>
<dbReference type="PANTHER" id="PTHR24276:SF97">
    <property type="entry name" value="GH13245P2-RELATED"/>
    <property type="match status" value="1"/>
</dbReference>
<dbReference type="FunFam" id="2.40.10.10:FF:000073">
    <property type="entry name" value="Trypsin alpha"/>
    <property type="match status" value="1"/>
</dbReference>
<keyword evidence="4 14" id="KW-0732">Signal</keyword>
<dbReference type="Gene3D" id="2.40.10.10">
    <property type="entry name" value="Trypsin-like serine proteases"/>
    <property type="match status" value="2"/>
</dbReference>
<keyword evidence="17" id="KW-1185">Reference proteome</keyword>
<dbReference type="PROSITE" id="PS00134">
    <property type="entry name" value="TRYPSIN_HIS"/>
    <property type="match status" value="1"/>
</dbReference>
<dbReference type="PROSITE" id="PS50240">
    <property type="entry name" value="TRYPSIN_DOM"/>
    <property type="match status" value="1"/>
</dbReference>
<dbReference type="InterPro" id="IPR001314">
    <property type="entry name" value="Peptidase_S1A"/>
</dbReference>
<dbReference type="SMART" id="SM00020">
    <property type="entry name" value="Tryp_SPc"/>
    <property type="match status" value="1"/>
</dbReference>
<evidence type="ECO:0000256" key="11">
    <source>
        <dbReference type="ARBA" id="ARBA00036320"/>
    </source>
</evidence>
<evidence type="ECO:0000256" key="10">
    <source>
        <dbReference type="ARBA" id="ARBA00024195"/>
    </source>
</evidence>
<dbReference type="SUPFAM" id="SSF50494">
    <property type="entry name" value="Trypsin-like serine proteases"/>
    <property type="match status" value="1"/>
</dbReference>
<keyword evidence="3 13" id="KW-0645">Protease</keyword>
<feature type="signal peptide" evidence="14">
    <location>
        <begin position="1"/>
        <end position="22"/>
    </location>
</feature>
<sequence>MLLTGTVSLLLLVVQLWDGISAAVTFDRMSPMAPIIGGTDLKDGMAPYLAALMTNGTFLCGGSIIDDRWILTAAHCLSNIKENASVVRVGTNSYSKGGTKYLIDRAIPHQGYDGKFSNDIALLRLKTPLKFGKRVQKIELSTKIVPINATVTIVGRGVIDNKRNSPKRAQILDVQNIGVNHCQAIGLFIPLDERFLCSLSKEGQGACNGDSGSPVVWNGKQVALVQSGTKCCAMGFPDLHVRTHYYDEWIRKTIAVNGIVN</sequence>
<evidence type="ECO:0000256" key="2">
    <source>
        <dbReference type="ARBA" id="ARBA00022525"/>
    </source>
</evidence>
<dbReference type="PROSITE" id="PS00135">
    <property type="entry name" value="TRYPSIN_SER"/>
    <property type="match status" value="1"/>
</dbReference>
<dbReference type="VEuPathDB" id="VectorBase:AEPI009883"/>
<dbReference type="GO" id="GO:0005576">
    <property type="term" value="C:extracellular region"/>
    <property type="evidence" value="ECO:0007669"/>
    <property type="project" value="UniProtKB-SubCell"/>
</dbReference>
<evidence type="ECO:0000313" key="16">
    <source>
        <dbReference type="EnsemblMetazoa" id="AEPI009883-PA"/>
    </source>
</evidence>
<dbReference type="Pfam" id="PF00089">
    <property type="entry name" value="Trypsin"/>
    <property type="match status" value="1"/>
</dbReference>
<evidence type="ECO:0000256" key="3">
    <source>
        <dbReference type="ARBA" id="ARBA00022670"/>
    </source>
</evidence>
<name>A0A182PSE8_9DIPT</name>
<evidence type="ECO:0000256" key="8">
    <source>
        <dbReference type="ARBA" id="ARBA00023145"/>
    </source>
</evidence>
<dbReference type="AlphaFoldDB" id="A0A182PSE8"/>
<keyword evidence="9" id="KW-1015">Disulfide bond</keyword>
<dbReference type="InterPro" id="IPR018114">
    <property type="entry name" value="TRYPSIN_HIS"/>
</dbReference>
<keyword evidence="6 13" id="KW-0378">Hydrolase</keyword>
<evidence type="ECO:0000256" key="12">
    <source>
        <dbReference type="ARBA" id="ARBA00038868"/>
    </source>
</evidence>
<dbReference type="InterPro" id="IPR033116">
    <property type="entry name" value="TRYPSIN_SER"/>
</dbReference>
<evidence type="ECO:0000256" key="7">
    <source>
        <dbReference type="ARBA" id="ARBA00022825"/>
    </source>
</evidence>
<proteinExistence type="inferred from homology"/>
<dbReference type="STRING" id="199890.A0A182PSE8"/>
<dbReference type="InterPro" id="IPR050430">
    <property type="entry name" value="Peptidase_S1"/>
</dbReference>
<evidence type="ECO:0000256" key="9">
    <source>
        <dbReference type="ARBA" id="ARBA00023157"/>
    </source>
</evidence>
<dbReference type="InterPro" id="IPR009003">
    <property type="entry name" value="Peptidase_S1_PA"/>
</dbReference>
<evidence type="ECO:0000313" key="17">
    <source>
        <dbReference type="Proteomes" id="UP000075885"/>
    </source>
</evidence>
<keyword evidence="7 13" id="KW-0720">Serine protease</keyword>
<reference evidence="17" key="1">
    <citation type="submission" date="2013-03" db="EMBL/GenBank/DDBJ databases">
        <title>The Genome Sequence of Anopheles epiroticus epiroticus2.</title>
        <authorList>
            <consortium name="The Broad Institute Genomics Platform"/>
            <person name="Neafsey D.E."/>
            <person name="Howell P."/>
            <person name="Walker B."/>
            <person name="Young S.K."/>
            <person name="Zeng Q."/>
            <person name="Gargeya S."/>
            <person name="Fitzgerald M."/>
            <person name="Haas B."/>
            <person name="Abouelleil A."/>
            <person name="Allen A.W."/>
            <person name="Alvarado L."/>
            <person name="Arachchi H.M."/>
            <person name="Berlin A.M."/>
            <person name="Chapman S.B."/>
            <person name="Gainer-Dewar J."/>
            <person name="Goldberg J."/>
            <person name="Griggs A."/>
            <person name="Gujja S."/>
            <person name="Hansen M."/>
            <person name="Howarth C."/>
            <person name="Imamovic A."/>
            <person name="Ireland A."/>
            <person name="Larimer J."/>
            <person name="McCowan C."/>
            <person name="Murphy C."/>
            <person name="Pearson M."/>
            <person name="Poon T.W."/>
            <person name="Priest M."/>
            <person name="Roberts A."/>
            <person name="Saif S."/>
            <person name="Shea T."/>
            <person name="Sisk P."/>
            <person name="Sykes S."/>
            <person name="Wortman J."/>
            <person name="Nusbaum C."/>
            <person name="Birren B."/>
        </authorList>
    </citation>
    <scope>NUCLEOTIDE SEQUENCE [LARGE SCALE GENOMIC DNA]</scope>
    <source>
        <strain evidence="17">Epiroticus2</strain>
    </source>
</reference>
<comment type="catalytic activity">
    <reaction evidence="11">
        <text>Preferential cleavage: Arg-|-Xaa, Lys-|-Xaa.</text>
        <dbReference type="EC" id="3.4.21.4"/>
    </reaction>
</comment>
<evidence type="ECO:0000256" key="6">
    <source>
        <dbReference type="ARBA" id="ARBA00022801"/>
    </source>
</evidence>
<evidence type="ECO:0000256" key="13">
    <source>
        <dbReference type="RuleBase" id="RU363034"/>
    </source>
</evidence>
<keyword evidence="8" id="KW-0865">Zymogen</keyword>
<organism evidence="16 17">
    <name type="scientific">Anopheles epiroticus</name>
    <dbReference type="NCBI Taxonomy" id="199890"/>
    <lineage>
        <taxon>Eukaryota</taxon>
        <taxon>Metazoa</taxon>
        <taxon>Ecdysozoa</taxon>
        <taxon>Arthropoda</taxon>
        <taxon>Hexapoda</taxon>
        <taxon>Insecta</taxon>
        <taxon>Pterygota</taxon>
        <taxon>Neoptera</taxon>
        <taxon>Endopterygota</taxon>
        <taxon>Diptera</taxon>
        <taxon>Nematocera</taxon>
        <taxon>Culicoidea</taxon>
        <taxon>Culicidae</taxon>
        <taxon>Anophelinae</taxon>
        <taxon>Anopheles</taxon>
    </lineage>
</organism>
<dbReference type="PRINTS" id="PR00722">
    <property type="entry name" value="CHYMOTRYPSIN"/>
</dbReference>
<dbReference type="GO" id="GO:0007586">
    <property type="term" value="P:digestion"/>
    <property type="evidence" value="ECO:0007669"/>
    <property type="project" value="UniProtKB-KW"/>
</dbReference>
<keyword evidence="5" id="KW-0222">Digestion</keyword>